<dbReference type="Proteomes" id="UP000824469">
    <property type="component" value="Unassembled WGS sequence"/>
</dbReference>
<evidence type="ECO:0000256" key="1">
    <source>
        <dbReference type="PROSITE-ProRule" id="PRU00047"/>
    </source>
</evidence>
<evidence type="ECO:0000313" key="4">
    <source>
        <dbReference type="Proteomes" id="UP000824469"/>
    </source>
</evidence>
<name>A0AA38LEC0_TAXCH</name>
<accession>A0AA38LEC0</accession>
<keyword evidence="1" id="KW-0479">Metal-binding</keyword>
<feature type="non-terminal residue" evidence="3">
    <location>
        <position position="1"/>
    </location>
</feature>
<keyword evidence="1" id="KW-0863">Zinc-finger</keyword>
<keyword evidence="1" id="KW-0862">Zinc</keyword>
<reference evidence="3 4" key="1">
    <citation type="journal article" date="2021" name="Nat. Plants">
        <title>The Taxus genome provides insights into paclitaxel biosynthesis.</title>
        <authorList>
            <person name="Xiong X."/>
            <person name="Gou J."/>
            <person name="Liao Q."/>
            <person name="Li Y."/>
            <person name="Zhou Q."/>
            <person name="Bi G."/>
            <person name="Li C."/>
            <person name="Du R."/>
            <person name="Wang X."/>
            <person name="Sun T."/>
            <person name="Guo L."/>
            <person name="Liang H."/>
            <person name="Lu P."/>
            <person name="Wu Y."/>
            <person name="Zhang Z."/>
            <person name="Ro D.K."/>
            <person name="Shang Y."/>
            <person name="Huang S."/>
            <person name="Yan J."/>
        </authorList>
    </citation>
    <scope>NUCLEOTIDE SEQUENCE [LARGE SCALE GENOMIC DNA]</scope>
    <source>
        <strain evidence="3">Ta-2019</strain>
    </source>
</reference>
<dbReference type="AlphaFoldDB" id="A0AA38LEC0"/>
<evidence type="ECO:0000259" key="2">
    <source>
        <dbReference type="PROSITE" id="PS50158"/>
    </source>
</evidence>
<organism evidence="3 4">
    <name type="scientific">Taxus chinensis</name>
    <name type="common">Chinese yew</name>
    <name type="synonym">Taxus wallichiana var. chinensis</name>
    <dbReference type="NCBI Taxonomy" id="29808"/>
    <lineage>
        <taxon>Eukaryota</taxon>
        <taxon>Viridiplantae</taxon>
        <taxon>Streptophyta</taxon>
        <taxon>Embryophyta</taxon>
        <taxon>Tracheophyta</taxon>
        <taxon>Spermatophyta</taxon>
        <taxon>Pinopsida</taxon>
        <taxon>Pinidae</taxon>
        <taxon>Conifers II</taxon>
        <taxon>Cupressales</taxon>
        <taxon>Taxaceae</taxon>
        <taxon>Taxus</taxon>
    </lineage>
</organism>
<gene>
    <name evidence="3" type="ORF">KI387_016437</name>
</gene>
<dbReference type="InterPro" id="IPR036875">
    <property type="entry name" value="Znf_CCHC_sf"/>
</dbReference>
<proteinExistence type="predicted"/>
<dbReference type="InterPro" id="IPR001878">
    <property type="entry name" value="Znf_CCHC"/>
</dbReference>
<evidence type="ECO:0000313" key="3">
    <source>
        <dbReference type="EMBL" id="KAH9321798.1"/>
    </source>
</evidence>
<comment type="caution">
    <text evidence="3">The sequence shown here is derived from an EMBL/GenBank/DDBJ whole genome shotgun (WGS) entry which is preliminary data.</text>
</comment>
<feature type="domain" description="CCHC-type" evidence="2">
    <location>
        <begin position="32"/>
        <end position="48"/>
    </location>
</feature>
<protein>
    <recommendedName>
        <fullName evidence="2">CCHC-type domain-containing protein</fullName>
    </recommendedName>
</protein>
<dbReference type="GO" id="GO:0008270">
    <property type="term" value="F:zinc ion binding"/>
    <property type="evidence" value="ECO:0007669"/>
    <property type="project" value="UniProtKB-KW"/>
</dbReference>
<dbReference type="PROSITE" id="PS50158">
    <property type="entry name" value="ZF_CCHC"/>
    <property type="match status" value="1"/>
</dbReference>
<sequence length="131" mass="13892">MDLSSPLPSSALLSSDKGSRPQLIVYKGLNVKCFSCGFLGHLRMACPKISHLEVNFPSYRSVDMQLASTRPSVPSPPLSNALAGVPEGHASSCLAFAGSSLNLIPRSLLKETEEVHRDSGALATLIKKGMV</sequence>
<dbReference type="EMBL" id="JAHRHJ020000003">
    <property type="protein sequence ID" value="KAH9321798.1"/>
    <property type="molecule type" value="Genomic_DNA"/>
</dbReference>
<dbReference type="SUPFAM" id="SSF57756">
    <property type="entry name" value="Retrovirus zinc finger-like domains"/>
    <property type="match status" value="1"/>
</dbReference>
<keyword evidence="4" id="KW-1185">Reference proteome</keyword>
<dbReference type="GO" id="GO:0003676">
    <property type="term" value="F:nucleic acid binding"/>
    <property type="evidence" value="ECO:0007669"/>
    <property type="project" value="InterPro"/>
</dbReference>